<gene>
    <name evidence="1" type="ORF">WH87_07930</name>
</gene>
<dbReference type="STRING" id="1293439.WH87_07930"/>
<dbReference type="InterPro" id="IPR014917">
    <property type="entry name" value="DUF1800"/>
</dbReference>
<protein>
    <recommendedName>
        <fullName evidence="3">DUF1800 domain-containing protein</fullName>
    </recommendedName>
</protein>
<evidence type="ECO:0000313" key="2">
    <source>
        <dbReference type="Proteomes" id="UP000033411"/>
    </source>
</evidence>
<keyword evidence="2" id="KW-1185">Reference proteome</keyword>
<organism evidence="1 2">
    <name type="scientific">Devosia epidermidihirudinis</name>
    <dbReference type="NCBI Taxonomy" id="1293439"/>
    <lineage>
        <taxon>Bacteria</taxon>
        <taxon>Pseudomonadati</taxon>
        <taxon>Pseudomonadota</taxon>
        <taxon>Alphaproteobacteria</taxon>
        <taxon>Hyphomicrobiales</taxon>
        <taxon>Devosiaceae</taxon>
        <taxon>Devosia</taxon>
    </lineage>
</organism>
<dbReference type="EMBL" id="LANJ01000012">
    <property type="protein sequence ID" value="KKC38898.1"/>
    <property type="molecule type" value="Genomic_DNA"/>
</dbReference>
<evidence type="ECO:0000313" key="1">
    <source>
        <dbReference type="EMBL" id="KKC38898.1"/>
    </source>
</evidence>
<accession>A0A0F5QDU7</accession>
<reference evidence="1 2" key="1">
    <citation type="submission" date="2015-03" db="EMBL/GenBank/DDBJ databases">
        <authorList>
            <person name="Lepp D."/>
            <person name="Hassan Y.I."/>
            <person name="Li X.-Z."/>
            <person name="Zhou T."/>
        </authorList>
    </citation>
    <scope>NUCLEOTIDE SEQUENCE [LARGE SCALE GENOMIC DNA]</scope>
    <source>
        <strain evidence="1 2">E84</strain>
    </source>
</reference>
<dbReference type="Pfam" id="PF08811">
    <property type="entry name" value="DUF1800"/>
    <property type="match status" value="1"/>
</dbReference>
<sequence length="588" mass="64435">MATRWGDDVIGCKCMSGVRAENLSPLQRAAWTAHLAGHLLERAGFGGTPEQITRLAALSPEEAVASLVNYAGQSNGHLAPFEESGFWDASLKDFPASRPAATVLAERTGQAMGVAVKPGGQRPLQPITNRFFYWLRASTLETRRLAFWWLDRMVRTARPLEEKLTLFWHGHFATSEEKLRDYRKIQLQLETLRAGASGNFGDLLVAVAKDPAMLVFLDAAQNVKGAPNENFGREVMELFTMGVGNYTEDDIREAARAFTGWGNDDLSFVIDPDKHDAGVKTFLGQSGNFAGEDILRIILAQKQTAIYIASKLYRFFVREEISPEFAIVLGDLLRNNGYEIAPFLTTVFLSEDFYSEASVATHIKSPTELLVSTYRKLGLDALPGIPDPNSVSKTLGQILLYPPTVAGWGEGRAWITPGLLFERSNFAREVMFPDIIGFRDPERNPGAEVRRVNANIIAGMEITAATLEEGAALSTAAGIQESFNTRYASLVGYQQALSKLKPTPRAAAQFSLSEMVTDAGATTATEAVDHLITRFMRVALSANARAALIGTLEHELGTSQLAEAESYMEHGLRLVGHLIMSSPQYQLA</sequence>
<proteinExistence type="predicted"/>
<evidence type="ECO:0008006" key="3">
    <source>
        <dbReference type="Google" id="ProtNLM"/>
    </source>
</evidence>
<dbReference type="Proteomes" id="UP000033411">
    <property type="component" value="Unassembled WGS sequence"/>
</dbReference>
<name>A0A0F5QDU7_9HYPH</name>
<comment type="caution">
    <text evidence="1">The sequence shown here is derived from an EMBL/GenBank/DDBJ whole genome shotgun (WGS) entry which is preliminary data.</text>
</comment>
<dbReference type="PATRIC" id="fig|1293439.3.peg.1157"/>
<dbReference type="AlphaFoldDB" id="A0A0F5QDU7"/>